<dbReference type="CDD" id="cd00303">
    <property type="entry name" value="retropepsin_like"/>
    <property type="match status" value="1"/>
</dbReference>
<dbReference type="Pfam" id="PF13650">
    <property type="entry name" value="Asp_protease_2"/>
    <property type="match status" value="1"/>
</dbReference>
<dbReference type="GO" id="GO:0003964">
    <property type="term" value="F:RNA-directed DNA polymerase activity"/>
    <property type="evidence" value="ECO:0007669"/>
    <property type="project" value="UniProtKB-KW"/>
</dbReference>
<dbReference type="InterPro" id="IPR036397">
    <property type="entry name" value="RNaseH_sf"/>
</dbReference>
<feature type="region of interest" description="Disordered" evidence="8">
    <location>
        <begin position="354"/>
        <end position="387"/>
    </location>
</feature>
<dbReference type="CDD" id="cd01647">
    <property type="entry name" value="RT_LTR"/>
    <property type="match status" value="1"/>
</dbReference>
<evidence type="ECO:0000313" key="11">
    <source>
        <dbReference type="Proteomes" id="UP001168877"/>
    </source>
</evidence>
<evidence type="ECO:0000313" key="10">
    <source>
        <dbReference type="EMBL" id="KAK0595405.1"/>
    </source>
</evidence>
<dbReference type="Gene3D" id="1.10.340.70">
    <property type="match status" value="1"/>
</dbReference>
<dbReference type="FunFam" id="3.30.70.270:FF:000020">
    <property type="entry name" value="Transposon Tf2-6 polyprotein-like Protein"/>
    <property type="match status" value="1"/>
</dbReference>
<dbReference type="CDD" id="cd09274">
    <property type="entry name" value="RNase_HI_RT_Ty3"/>
    <property type="match status" value="1"/>
</dbReference>
<keyword evidence="7" id="KW-0695">RNA-directed DNA polymerase</keyword>
<dbReference type="EC" id="2.7.7.49" evidence="1"/>
<keyword evidence="4" id="KW-0540">Nuclease</keyword>
<dbReference type="Pfam" id="PF03732">
    <property type="entry name" value="Retrotrans_gag"/>
    <property type="match status" value="1"/>
</dbReference>
<reference evidence="10" key="1">
    <citation type="journal article" date="2022" name="Plant J.">
        <title>Strategies of tolerance reflected in two North American maple genomes.</title>
        <authorList>
            <person name="McEvoy S.L."/>
            <person name="Sezen U.U."/>
            <person name="Trouern-Trend A."/>
            <person name="McMahon S.M."/>
            <person name="Schaberg P.G."/>
            <person name="Yang J."/>
            <person name="Wegrzyn J.L."/>
            <person name="Swenson N.G."/>
        </authorList>
    </citation>
    <scope>NUCLEOTIDE SEQUENCE</scope>
    <source>
        <strain evidence="10">NS2018</strain>
    </source>
</reference>
<dbReference type="InterPro" id="IPR041373">
    <property type="entry name" value="RT_RNaseH"/>
</dbReference>
<evidence type="ECO:0000256" key="6">
    <source>
        <dbReference type="ARBA" id="ARBA00022801"/>
    </source>
</evidence>
<keyword evidence="11" id="KW-1185">Reference proteome</keyword>
<dbReference type="PROSITE" id="PS50994">
    <property type="entry name" value="INTEGRASE"/>
    <property type="match status" value="1"/>
</dbReference>
<dbReference type="InterPro" id="IPR001584">
    <property type="entry name" value="Integrase_cat-core"/>
</dbReference>
<dbReference type="Gene3D" id="3.30.70.270">
    <property type="match status" value="2"/>
</dbReference>
<dbReference type="Pfam" id="PF00665">
    <property type="entry name" value="rve"/>
    <property type="match status" value="1"/>
</dbReference>
<evidence type="ECO:0000256" key="5">
    <source>
        <dbReference type="ARBA" id="ARBA00022759"/>
    </source>
</evidence>
<dbReference type="EMBL" id="JAUESC010000004">
    <property type="protein sequence ID" value="KAK0595405.1"/>
    <property type="molecule type" value="Genomic_DNA"/>
</dbReference>
<dbReference type="PANTHER" id="PTHR37984:SF5">
    <property type="entry name" value="PROTEIN NYNRIN-LIKE"/>
    <property type="match status" value="1"/>
</dbReference>
<gene>
    <name evidence="10" type="ORF">LWI29_006284</name>
</gene>
<dbReference type="InterPro" id="IPR050951">
    <property type="entry name" value="Retrovirus_Pol_polyprotein"/>
</dbReference>
<dbReference type="Gene3D" id="3.10.10.10">
    <property type="entry name" value="HIV Type 1 Reverse Transcriptase, subunit A, domain 1"/>
    <property type="match status" value="1"/>
</dbReference>
<comment type="caution">
    <text evidence="10">The sequence shown here is derived from an EMBL/GenBank/DDBJ whole genome shotgun (WGS) entry which is preliminary data.</text>
</comment>
<dbReference type="SUPFAM" id="SSF56672">
    <property type="entry name" value="DNA/RNA polymerases"/>
    <property type="match status" value="1"/>
</dbReference>
<organism evidence="10 11">
    <name type="scientific">Acer saccharum</name>
    <name type="common">Sugar maple</name>
    <dbReference type="NCBI Taxonomy" id="4024"/>
    <lineage>
        <taxon>Eukaryota</taxon>
        <taxon>Viridiplantae</taxon>
        <taxon>Streptophyta</taxon>
        <taxon>Embryophyta</taxon>
        <taxon>Tracheophyta</taxon>
        <taxon>Spermatophyta</taxon>
        <taxon>Magnoliopsida</taxon>
        <taxon>eudicotyledons</taxon>
        <taxon>Gunneridae</taxon>
        <taxon>Pentapetalae</taxon>
        <taxon>rosids</taxon>
        <taxon>malvids</taxon>
        <taxon>Sapindales</taxon>
        <taxon>Sapindaceae</taxon>
        <taxon>Hippocastanoideae</taxon>
        <taxon>Acereae</taxon>
        <taxon>Acer</taxon>
    </lineage>
</organism>
<feature type="compositionally biased region" description="Basic and acidic residues" evidence="8">
    <location>
        <begin position="354"/>
        <end position="367"/>
    </location>
</feature>
<dbReference type="InterPro" id="IPR021109">
    <property type="entry name" value="Peptidase_aspartic_dom_sf"/>
</dbReference>
<evidence type="ECO:0000256" key="1">
    <source>
        <dbReference type="ARBA" id="ARBA00012493"/>
    </source>
</evidence>
<evidence type="ECO:0000259" key="9">
    <source>
        <dbReference type="PROSITE" id="PS50994"/>
    </source>
</evidence>
<feature type="compositionally biased region" description="Polar residues" evidence="8">
    <location>
        <begin position="278"/>
        <end position="300"/>
    </location>
</feature>
<dbReference type="GO" id="GO:0016787">
    <property type="term" value="F:hydrolase activity"/>
    <property type="evidence" value="ECO:0007669"/>
    <property type="project" value="UniProtKB-KW"/>
</dbReference>
<feature type="region of interest" description="Disordered" evidence="8">
    <location>
        <begin position="263"/>
        <end position="302"/>
    </location>
</feature>
<dbReference type="Gene3D" id="3.30.420.10">
    <property type="entry name" value="Ribonuclease H-like superfamily/Ribonuclease H"/>
    <property type="match status" value="1"/>
</dbReference>
<name>A0AA39VWY9_ACESA</name>
<dbReference type="GO" id="GO:0015074">
    <property type="term" value="P:DNA integration"/>
    <property type="evidence" value="ECO:0007669"/>
    <property type="project" value="InterPro"/>
</dbReference>
<keyword evidence="3" id="KW-0548">Nucleotidyltransferase</keyword>
<evidence type="ECO:0000256" key="8">
    <source>
        <dbReference type="SAM" id="MobiDB-lite"/>
    </source>
</evidence>
<protein>
    <recommendedName>
        <fullName evidence="1">RNA-directed DNA polymerase</fullName>
        <ecNumber evidence="1">2.7.7.49</ecNumber>
    </recommendedName>
</protein>
<dbReference type="InterPro" id="IPR041588">
    <property type="entry name" value="Integrase_H2C2"/>
</dbReference>
<dbReference type="GO" id="GO:0003676">
    <property type="term" value="F:nucleic acid binding"/>
    <property type="evidence" value="ECO:0007669"/>
    <property type="project" value="InterPro"/>
</dbReference>
<evidence type="ECO:0000256" key="7">
    <source>
        <dbReference type="ARBA" id="ARBA00022918"/>
    </source>
</evidence>
<reference evidence="10" key="2">
    <citation type="submission" date="2023-06" db="EMBL/GenBank/DDBJ databases">
        <authorList>
            <person name="Swenson N.G."/>
            <person name="Wegrzyn J.L."/>
            <person name="Mcevoy S.L."/>
        </authorList>
    </citation>
    <scope>NUCLEOTIDE SEQUENCE</scope>
    <source>
        <strain evidence="10">NS2018</strain>
        <tissue evidence="10">Leaf</tissue>
    </source>
</reference>
<dbReference type="Pfam" id="PF00078">
    <property type="entry name" value="RVT_1"/>
    <property type="match status" value="1"/>
</dbReference>
<dbReference type="InterPro" id="IPR000477">
    <property type="entry name" value="RT_dom"/>
</dbReference>
<feature type="domain" description="Integrase catalytic" evidence="9">
    <location>
        <begin position="1338"/>
        <end position="1505"/>
    </location>
</feature>
<dbReference type="InterPro" id="IPR005162">
    <property type="entry name" value="Retrotrans_gag_dom"/>
</dbReference>
<dbReference type="InterPro" id="IPR043128">
    <property type="entry name" value="Rev_trsase/Diguanyl_cyclase"/>
</dbReference>
<dbReference type="Pfam" id="PF17921">
    <property type="entry name" value="Integrase_H2C2"/>
    <property type="match status" value="1"/>
</dbReference>
<dbReference type="GO" id="GO:0004519">
    <property type="term" value="F:endonuclease activity"/>
    <property type="evidence" value="ECO:0007669"/>
    <property type="project" value="UniProtKB-KW"/>
</dbReference>
<dbReference type="InterPro" id="IPR012337">
    <property type="entry name" value="RNaseH-like_sf"/>
</dbReference>
<dbReference type="SUPFAM" id="SSF53098">
    <property type="entry name" value="Ribonuclease H-like"/>
    <property type="match status" value="1"/>
</dbReference>
<sequence>MMESKDAERAFIPIFRGPCRPSCRCTVGGALGAREVFLFRGPCCSKGKCLPSGPSSEPFQFFPASKAKEVRIKIASFGEEDGESFHEAWSRYKELLDQIPPHMVTEEYKVRTFYDGLTPFTQNIVDNACGGIITRKSALEIAEIYETLALNSQHRSSMVRKGGKYEVNQTTGVEIQMANLAKQVQAMMAQNSNRAQQQLGVNSVQDGDGIPFETEEVQAFNYQRGRNDPYSNTYNPAWRNHSNLSYSDPNTAFNSHQLIQQNTQGTNQGGYNRGTYQGQGSNSQPQQWNNAANRDSTTYQPKKRSLEEIVTSLAENTERFSRDTNQRFNNVEASIKNLETQMGQIVDAVRKNEPGRGLEEVSEKEANAEEEVVVETPKKTSVLHKSSNPYVPPPPYVPPIPFPARLKRDKLSKAFKEIFDVLSKVHVNLPLLEMIEKMPAYAKFFKSLHTNRQKFGPNHQEYIAGSASAVLQKELPPKLKDPGSFCINITVGGTQLERAMLNLGASINLMPYSIYKQLGLNELKPTTMSLLLADGSVRYPRGHVEDVLVQVGKLIIPADFVVLDMEDVSKETNMRPVLLGRPFMATAKTFIDVQNGKLSMTVLDETVEFKLFEASSYPAGADDCSFIEVLDPGVDGVFKDEDLADWDWDDQDNMTEDRSELAEEEVEDFQVSTVSFANDPPPKLELKESPTTLKYVYLGDNETYPVIVASELQSTEEERLIGVLQKHKSAIGWSIEDIKGISPTICMHKIFLEEESRPSREAQRRLNPIMKEVVKKEVLKLLQVGIIYPISDSKWVSPIHVVPKKSGITVVRNEQNELVPQRLQTGWRVCIDYRKLNTATRKDHFPLPFIDQMLERLAGHSHYCFLDGYSGYNQIAITPEDQEKTTFTCPFGTFVYRRMPFSLCNAPCTFQRCMMSIFSDMLEEIIEVFMDDFSVFGDSFDLCLHNLTLVLKRCEENNLVLNWEKCHFMVQQGIVLGHVISRRGIEVDKAKVEVISSLQPPKSVKDVRSFLGHAGFYRRFIKDFSKITRPLCLLLQKETEFEVTEECMVAFNTLKSALTTAPVIIPPNWELPFELMCDASDYAIGAVLGQRVDKVPHAINYASRTLNDAQLNYSTTEKELLAVVFALEKFQTYLVGARVIVYSDHAALRHLLQKKDAKPRLIRWILLLQEFDLEIRDKKGSENVVADHLSRLVQVNLDEVDRLPLHEKFPDEQLLAVMDSEPWYANLVNYLVSGVVPEDLNSQGRKRFITKAKKYFWDDPYLYTHGPDSVIRRCVPESEQIDVLKFCQELQCGGHFGARKTALKVLQSGFFWESLHKDTVRFCLACDRCQRTGSISKRNEMPLSGDLIIELFDVWGIDFMGPFPPSCGYSYILVAVDYVSKWVEAKATRNNDGQTVVKFVRETIFARFGTPRAIISDGGTHFCNRSFAALLKKYGVRHKVATPYHPQTSGQVEVSNRQIKSILEKTVNSTRKDWALKLDDALWAYRTAFKMPIGMSPYRLVFGKACHLPVELEHRALWVVRKLNFDYDKAGEERKLQLCELEEFRLEAYESAKLYKEKTKLIHDKMIVHKDLRPGMQVLVFNSRLKLFPGKLKSRWFGPFRVTQVFPHGAVEVQNEKNGNMFKVNGHRVKPYIKDFGAVVRLEDSVLVEP</sequence>
<keyword evidence="5" id="KW-0255">Endonuclease</keyword>
<dbReference type="InterPro" id="IPR043502">
    <property type="entry name" value="DNA/RNA_pol_sf"/>
</dbReference>
<dbReference type="Proteomes" id="UP001168877">
    <property type="component" value="Unassembled WGS sequence"/>
</dbReference>
<dbReference type="Pfam" id="PF17917">
    <property type="entry name" value="RT_RNaseH"/>
    <property type="match status" value="1"/>
</dbReference>
<dbReference type="FunFam" id="3.10.20.370:FF:000001">
    <property type="entry name" value="Retrovirus-related Pol polyprotein from transposon 17.6-like protein"/>
    <property type="match status" value="1"/>
</dbReference>
<accession>A0AA39VWY9</accession>
<evidence type="ECO:0000256" key="4">
    <source>
        <dbReference type="ARBA" id="ARBA00022722"/>
    </source>
</evidence>
<evidence type="ECO:0000256" key="3">
    <source>
        <dbReference type="ARBA" id="ARBA00022695"/>
    </source>
</evidence>
<evidence type="ECO:0000256" key="2">
    <source>
        <dbReference type="ARBA" id="ARBA00022679"/>
    </source>
</evidence>
<dbReference type="PANTHER" id="PTHR37984">
    <property type="entry name" value="PROTEIN CBG26694"/>
    <property type="match status" value="1"/>
</dbReference>
<proteinExistence type="predicted"/>
<keyword evidence="2" id="KW-0808">Transferase</keyword>
<keyword evidence="6" id="KW-0378">Hydrolase</keyword>
<dbReference type="Gene3D" id="2.40.70.10">
    <property type="entry name" value="Acid Proteases"/>
    <property type="match status" value="1"/>
</dbReference>